<protein>
    <submittedName>
        <fullName evidence="4">Homoserine kinase type II</fullName>
    </submittedName>
</protein>
<evidence type="ECO:0000313" key="4">
    <source>
        <dbReference type="EMBL" id="RCW50921.1"/>
    </source>
</evidence>
<dbReference type="SUPFAM" id="SSF56112">
    <property type="entry name" value="Protein kinase-like (PK-like)"/>
    <property type="match status" value="1"/>
</dbReference>
<dbReference type="Gene3D" id="3.90.1200.10">
    <property type="match status" value="1"/>
</dbReference>
<dbReference type="PANTHER" id="PTHR21064">
    <property type="entry name" value="AMINOGLYCOSIDE PHOSPHOTRANSFERASE DOMAIN-CONTAINING PROTEIN-RELATED"/>
    <property type="match status" value="1"/>
</dbReference>
<proteinExistence type="inferred from homology"/>
<dbReference type="InterPro" id="IPR011009">
    <property type="entry name" value="Kinase-like_dom_sf"/>
</dbReference>
<feature type="domain" description="Aminoglycoside phosphotransferase" evidence="3">
    <location>
        <begin position="25"/>
        <end position="253"/>
    </location>
</feature>
<dbReference type="EMBL" id="QPJD01000002">
    <property type="protein sequence ID" value="RCW50921.1"/>
    <property type="molecule type" value="Genomic_DNA"/>
</dbReference>
<accession>A0A368W907</accession>
<dbReference type="PANTHER" id="PTHR21064:SF6">
    <property type="entry name" value="AMINOGLYCOSIDE PHOSPHOTRANSFERASE DOMAIN-CONTAINING PROTEIN"/>
    <property type="match status" value="1"/>
</dbReference>
<evidence type="ECO:0000256" key="1">
    <source>
        <dbReference type="ARBA" id="ARBA00038240"/>
    </source>
</evidence>
<keyword evidence="4" id="KW-0808">Transferase</keyword>
<comment type="caution">
    <text evidence="4">The sequence shown here is derived from an EMBL/GenBank/DDBJ whole genome shotgun (WGS) entry which is preliminary data.</text>
</comment>
<keyword evidence="5" id="KW-1185">Reference proteome</keyword>
<dbReference type="Pfam" id="PF01636">
    <property type="entry name" value="APH"/>
    <property type="match status" value="1"/>
</dbReference>
<dbReference type="Gene3D" id="3.30.200.20">
    <property type="entry name" value="Phosphorylase Kinase, domain 1"/>
    <property type="match status" value="1"/>
</dbReference>
<dbReference type="RefSeq" id="WP_114378437.1">
    <property type="nucleotide sequence ID" value="NZ_QPJD01000002.1"/>
</dbReference>
<evidence type="ECO:0000313" key="5">
    <source>
        <dbReference type="Proteomes" id="UP000252415"/>
    </source>
</evidence>
<evidence type="ECO:0000259" key="3">
    <source>
        <dbReference type="Pfam" id="PF01636"/>
    </source>
</evidence>
<dbReference type="AlphaFoldDB" id="A0A368W907"/>
<sequence>MNDTIDFTAFLEQYAFQAPCEVEHRESGMNNTTRMISSGMKRYVLRIYNNHKDANIVRLEHEVLAELQKQELPFQVPVPVRNKQGDTVCIANDGTLSALFHYIDGDRLSAANAAHISALGKTAALLTIALSEIEPIQKPLYSPYFSLEGTYMSMDGTTFLGMAERSPSLAARRSSLIELQEERQNLKGEYDAIARLPQQWIHGDLVFNNTVSQGEKIIGVLDFEFSTVDVRAMELAVIAVDLIKSDDPLCIANVKLLLEGYRQSFQLTEQELEKLPSLMKLRLLDVALHFASRFRDGLDGEDVLCGIIDQSAFGCKWLNEHWEDVKV</sequence>
<gene>
    <name evidence="4" type="ORF">DFP97_102113</name>
</gene>
<keyword evidence="2" id="KW-0175">Coiled coil</keyword>
<dbReference type="InterPro" id="IPR002575">
    <property type="entry name" value="Aminoglycoside_PTrfase"/>
</dbReference>
<organism evidence="4 5">
    <name type="scientific">Paenibacillus prosopidis</name>
    <dbReference type="NCBI Taxonomy" id="630520"/>
    <lineage>
        <taxon>Bacteria</taxon>
        <taxon>Bacillati</taxon>
        <taxon>Bacillota</taxon>
        <taxon>Bacilli</taxon>
        <taxon>Bacillales</taxon>
        <taxon>Paenibacillaceae</taxon>
        <taxon>Paenibacillus</taxon>
    </lineage>
</organism>
<name>A0A368W907_9BACL</name>
<reference evidence="4 5" key="1">
    <citation type="submission" date="2018-07" db="EMBL/GenBank/DDBJ databases">
        <title>Genomic Encyclopedia of Type Strains, Phase III (KMG-III): the genomes of soil and plant-associated and newly described type strains.</title>
        <authorList>
            <person name="Whitman W."/>
        </authorList>
    </citation>
    <scope>NUCLEOTIDE SEQUENCE [LARGE SCALE GENOMIC DNA]</scope>
    <source>
        <strain evidence="4 5">CECT 7506</strain>
    </source>
</reference>
<feature type="coiled-coil region" evidence="2">
    <location>
        <begin position="169"/>
        <end position="196"/>
    </location>
</feature>
<dbReference type="GO" id="GO:0019202">
    <property type="term" value="F:amino acid kinase activity"/>
    <property type="evidence" value="ECO:0007669"/>
    <property type="project" value="TreeGrafter"/>
</dbReference>
<keyword evidence="4" id="KW-0418">Kinase</keyword>
<dbReference type="InterPro" id="IPR050249">
    <property type="entry name" value="Pseudomonas-type_ThrB"/>
</dbReference>
<evidence type="ECO:0000256" key="2">
    <source>
        <dbReference type="SAM" id="Coils"/>
    </source>
</evidence>
<dbReference type="OrthoDB" id="156345at2"/>
<comment type="similarity">
    <text evidence="1">Belongs to the pseudomonas-type ThrB family.</text>
</comment>
<dbReference type="Proteomes" id="UP000252415">
    <property type="component" value="Unassembled WGS sequence"/>
</dbReference>